<dbReference type="EMBL" id="JACIDK010000007">
    <property type="protein sequence ID" value="MBB3893077.1"/>
    <property type="molecule type" value="Genomic_DNA"/>
</dbReference>
<reference evidence="1 2" key="1">
    <citation type="submission" date="2020-08" db="EMBL/GenBank/DDBJ databases">
        <title>Genomic Encyclopedia of Type Strains, Phase IV (KMG-IV): sequencing the most valuable type-strain genomes for metagenomic binning, comparative biology and taxonomic classification.</title>
        <authorList>
            <person name="Goeker M."/>
        </authorList>
    </citation>
    <scope>NUCLEOTIDE SEQUENCE [LARGE SCALE GENOMIC DNA]</scope>
    <source>
        <strain evidence="1 2">DSM 21793</strain>
    </source>
</reference>
<dbReference type="Gene3D" id="3.30.70.2400">
    <property type="entry name" value="Uncharacterised protein PF13773, DUF4170"/>
    <property type="match status" value="1"/>
</dbReference>
<keyword evidence="2" id="KW-1185">Reference proteome</keyword>
<proteinExistence type="predicted"/>
<dbReference type="InterPro" id="IPR025226">
    <property type="entry name" value="DUF4170"/>
</dbReference>
<evidence type="ECO:0008006" key="3">
    <source>
        <dbReference type="Google" id="ProtNLM"/>
    </source>
</evidence>
<evidence type="ECO:0000313" key="1">
    <source>
        <dbReference type="EMBL" id="MBB3893077.1"/>
    </source>
</evidence>
<gene>
    <name evidence="1" type="ORF">GGQ61_003815</name>
</gene>
<accession>A0A840A792</accession>
<evidence type="ECO:0000313" key="2">
    <source>
        <dbReference type="Proteomes" id="UP000530564"/>
    </source>
</evidence>
<dbReference type="Pfam" id="PF13773">
    <property type="entry name" value="DUF4170"/>
    <property type="match status" value="1"/>
</dbReference>
<dbReference type="Proteomes" id="UP000530564">
    <property type="component" value="Unassembled WGS sequence"/>
</dbReference>
<organism evidence="1 2">
    <name type="scientific">Phenylobacterium haematophilum</name>
    <dbReference type="NCBI Taxonomy" id="98513"/>
    <lineage>
        <taxon>Bacteria</taxon>
        <taxon>Pseudomonadati</taxon>
        <taxon>Pseudomonadota</taxon>
        <taxon>Alphaproteobacteria</taxon>
        <taxon>Caulobacterales</taxon>
        <taxon>Caulobacteraceae</taxon>
        <taxon>Phenylobacterium</taxon>
    </lineage>
</organism>
<dbReference type="AlphaFoldDB" id="A0A840A792"/>
<sequence>MTKERFWVVGGEYSCLAFTKLKNGAPQVLGPYESRDEAKQAWAKVSEETRSQATMRFAIASEQLVLPA</sequence>
<name>A0A840A792_9CAUL</name>
<dbReference type="RefSeq" id="WP_183776214.1">
    <property type="nucleotide sequence ID" value="NZ_JACIDK010000007.1"/>
</dbReference>
<comment type="caution">
    <text evidence="1">The sequence shown here is derived from an EMBL/GenBank/DDBJ whole genome shotgun (WGS) entry which is preliminary data.</text>
</comment>
<protein>
    <recommendedName>
        <fullName evidence="3">DUF4170 domain-containing protein</fullName>
    </recommendedName>
</protein>